<dbReference type="Ensembl" id="ENSPNAT00000036165.2">
    <property type="protein sequence ID" value="ENSPNAP00000011533.1"/>
    <property type="gene ID" value="ENSPNAG00000017197.2"/>
</dbReference>
<dbReference type="GeneTree" id="ENSGT00390000012071"/>
<evidence type="ECO:0008006" key="6">
    <source>
        <dbReference type="Google" id="ProtNLM"/>
    </source>
</evidence>
<accession>A0A3B4CJG7</accession>
<keyword evidence="5" id="KW-1185">Reference proteome</keyword>
<feature type="compositionally biased region" description="Polar residues" evidence="3">
    <location>
        <begin position="456"/>
        <end position="476"/>
    </location>
</feature>
<feature type="compositionally biased region" description="Basic residues" evidence="3">
    <location>
        <begin position="718"/>
        <end position="727"/>
    </location>
</feature>
<evidence type="ECO:0000256" key="2">
    <source>
        <dbReference type="ARBA" id="ARBA00022490"/>
    </source>
</evidence>
<reference evidence="4" key="3">
    <citation type="submission" date="2025-09" db="UniProtKB">
        <authorList>
            <consortium name="Ensembl"/>
        </authorList>
    </citation>
    <scope>IDENTIFICATION</scope>
</reference>
<dbReference type="GO" id="GO:0005634">
    <property type="term" value="C:nucleus"/>
    <property type="evidence" value="ECO:0007669"/>
    <property type="project" value="TreeGrafter"/>
</dbReference>
<proteinExistence type="predicted"/>
<feature type="region of interest" description="Disordered" evidence="3">
    <location>
        <begin position="696"/>
        <end position="738"/>
    </location>
</feature>
<dbReference type="GO" id="GO:0017148">
    <property type="term" value="P:negative regulation of translation"/>
    <property type="evidence" value="ECO:0007669"/>
    <property type="project" value="TreeGrafter"/>
</dbReference>
<dbReference type="GO" id="GO:0003729">
    <property type="term" value="F:mRNA binding"/>
    <property type="evidence" value="ECO:0007669"/>
    <property type="project" value="TreeGrafter"/>
</dbReference>
<evidence type="ECO:0000313" key="4">
    <source>
        <dbReference type="Ensembl" id="ENSPNAP00000011533.1"/>
    </source>
</evidence>
<evidence type="ECO:0000313" key="5">
    <source>
        <dbReference type="Proteomes" id="UP001501920"/>
    </source>
</evidence>
<gene>
    <name evidence="4" type="primary">EIF4ENIF1</name>
</gene>
<comment type="subcellular location">
    <subcellularLocation>
        <location evidence="1">Cytoplasm</location>
    </subcellularLocation>
</comment>
<keyword evidence="2" id="KW-0963">Cytoplasm</keyword>
<feature type="region of interest" description="Disordered" evidence="3">
    <location>
        <begin position="456"/>
        <end position="597"/>
    </location>
</feature>
<feature type="region of interest" description="Disordered" evidence="3">
    <location>
        <begin position="359"/>
        <end position="379"/>
    </location>
</feature>
<dbReference type="Pfam" id="PF10477">
    <property type="entry name" value="EIF4E-T"/>
    <property type="match status" value="2"/>
</dbReference>
<organism evidence="4 5">
    <name type="scientific">Pygocentrus nattereri</name>
    <name type="common">Red-bellied piranha</name>
    <dbReference type="NCBI Taxonomy" id="42514"/>
    <lineage>
        <taxon>Eukaryota</taxon>
        <taxon>Metazoa</taxon>
        <taxon>Chordata</taxon>
        <taxon>Craniata</taxon>
        <taxon>Vertebrata</taxon>
        <taxon>Euteleostomi</taxon>
        <taxon>Actinopterygii</taxon>
        <taxon>Neopterygii</taxon>
        <taxon>Teleostei</taxon>
        <taxon>Ostariophysi</taxon>
        <taxon>Characiformes</taxon>
        <taxon>Characoidei</taxon>
        <taxon>Pygocentrus</taxon>
    </lineage>
</organism>
<dbReference type="PANTHER" id="PTHR12269:SF1">
    <property type="entry name" value="EUKARYOTIC TRANSLATION INITIATION FACTOR 4E TRANSPORTER"/>
    <property type="match status" value="1"/>
</dbReference>
<name>A0A3B4CJG7_PYGNA</name>
<evidence type="ECO:0000256" key="3">
    <source>
        <dbReference type="SAM" id="MobiDB-lite"/>
    </source>
</evidence>
<feature type="region of interest" description="Disordered" evidence="3">
    <location>
        <begin position="240"/>
        <end position="275"/>
    </location>
</feature>
<feature type="compositionally biased region" description="Polar residues" evidence="3">
    <location>
        <begin position="532"/>
        <end position="543"/>
    </location>
</feature>
<feature type="region of interest" description="Disordered" evidence="3">
    <location>
        <begin position="120"/>
        <end position="155"/>
    </location>
</feature>
<feature type="region of interest" description="Disordered" evidence="3">
    <location>
        <begin position="1"/>
        <end position="21"/>
    </location>
</feature>
<feature type="compositionally biased region" description="Basic and acidic residues" evidence="3">
    <location>
        <begin position="509"/>
        <end position="531"/>
    </location>
</feature>
<reference evidence="4" key="2">
    <citation type="submission" date="2025-08" db="UniProtKB">
        <authorList>
            <consortium name="Ensembl"/>
        </authorList>
    </citation>
    <scope>IDENTIFICATION</scope>
</reference>
<dbReference type="Proteomes" id="UP001501920">
    <property type="component" value="Chromosome 26"/>
</dbReference>
<dbReference type="InterPro" id="IPR018862">
    <property type="entry name" value="eIF4E-T"/>
</dbReference>
<evidence type="ECO:0000256" key="1">
    <source>
        <dbReference type="ARBA" id="ARBA00004496"/>
    </source>
</evidence>
<feature type="compositionally biased region" description="Polar residues" evidence="3">
    <location>
        <begin position="696"/>
        <end position="717"/>
    </location>
</feature>
<dbReference type="AlphaFoldDB" id="A0A3B4CJG7"/>
<sequence length="767" mass="84977">MEKDACIDDQENGDGTGHTVKDSVITSAYRYTKEELLEIKELPISNERPECLSEKYDSDGVWDPEKWHASLYPSERNSPVDGYKRDYAEDRVPLKRRIADPRERLKEDDLEVVLSPQRRSFGGGCQVAPTTLARRPISPLENKENESLRLTSSRRIGSGRIMATRGFERDARVDKERERERDFKDKRFRRDFGDKRVFSERRRNDSYVEEEPEWFSGGPTSQSETIELIGFDDKILEDDKRKPKRSRKRTESLKEVECNGGLPEEPQVVQERGADQEVPHAVLPEQMAGEFDFNEFFNLEKTMPGLASLQQSADAVILSPISEAQVPATHQKNIFQELLNVQGAPRAGSPLLSGLLGNPDAPPAPAPGLMRHRGPSPPLFPQRAPIHDFYAGCMQPGAGFPGASQQILGDQIPEMHRAISPGPTPQQLRALSMGVDQAELDALMFQQDLAVHARHQYQQGYNKQSQAYRNNRQPRMTRSPGPHPPGRNSPVAVTSMLSPSFTPTSVIRKMYESKEKSKDEPTSRPGSKEDMVNSQDETSSPSSFLEGVDTSGPQTGGVKACSTPVSVQNRHSKEPERPRPSSTTGHHTPAMLSPGSSSTFPRVIYPAPLLSHVPLVRPPPPQLHPSVVQRMLAQGIQPQQLGPALLQTGMFPQTVDLSQLQGLPPALLGQPLYPLGTTGHPLIPPRAAGTHMQLAVMQQQRQSLHTGPTGAPQSQSHGTHRTNHSQRRGGSPPLGLAKWFGSDVLQQPLPSMPSTKVISVDELEFRQ</sequence>
<feature type="compositionally biased region" description="Polar residues" evidence="3">
    <location>
        <begin position="491"/>
        <end position="505"/>
    </location>
</feature>
<reference evidence="4 5" key="1">
    <citation type="submission" date="2020-10" db="EMBL/GenBank/DDBJ databases">
        <title>Pygocentrus nattereri (red-bellied piranha) genome, fPygNat1, primary haplotype.</title>
        <authorList>
            <person name="Myers G."/>
            <person name="Meyer A."/>
            <person name="Karagic N."/>
            <person name="Pippel M."/>
            <person name="Winkler S."/>
            <person name="Tracey A."/>
            <person name="Wood J."/>
            <person name="Formenti G."/>
            <person name="Howe K."/>
            <person name="Fedrigo O."/>
            <person name="Jarvis E.D."/>
        </authorList>
    </citation>
    <scope>NUCLEOTIDE SEQUENCE [LARGE SCALE GENOMIC DNA]</scope>
</reference>
<dbReference type="GO" id="GO:0036464">
    <property type="term" value="C:cytoplasmic ribonucleoprotein granule"/>
    <property type="evidence" value="ECO:0007669"/>
    <property type="project" value="UniProtKB-ARBA"/>
</dbReference>
<dbReference type="PANTHER" id="PTHR12269">
    <property type="entry name" value="EUKARYOTIC TRANSLATION INITIATION FACTOR 4E TRANSPORTER"/>
    <property type="match status" value="1"/>
</dbReference>
<protein>
    <recommendedName>
        <fullName evidence="6">Eukaryotic translation initiation factor 4E nuclear import factor 1</fullName>
    </recommendedName>
</protein>